<protein>
    <recommendedName>
        <fullName evidence="3 8">Cysteine desulfurase</fullName>
        <ecNumber evidence="3 8">2.8.1.7</ecNumber>
    </recommendedName>
</protein>
<dbReference type="PROSITE" id="PS00595">
    <property type="entry name" value="AA_TRANSFER_CLASS_5"/>
    <property type="match status" value="1"/>
</dbReference>
<dbReference type="PANTHER" id="PTHR43586">
    <property type="entry name" value="CYSTEINE DESULFURASE"/>
    <property type="match status" value="1"/>
</dbReference>
<dbReference type="InterPro" id="IPR000192">
    <property type="entry name" value="Aminotrans_V_dom"/>
</dbReference>
<evidence type="ECO:0000256" key="1">
    <source>
        <dbReference type="ARBA" id="ARBA00001933"/>
    </source>
</evidence>
<dbReference type="PIRSF" id="PIRSF005572">
    <property type="entry name" value="NifS"/>
    <property type="match status" value="1"/>
</dbReference>
<comment type="function">
    <text evidence="8">Catalyzes the removal of elemental sulfur and selenium atoms from L-cysteine, L-cystine, L-selenocysteine, and L-selenocystine to produce L-alanine.</text>
</comment>
<dbReference type="GO" id="GO:0031071">
    <property type="term" value="F:cysteine desulfurase activity"/>
    <property type="evidence" value="ECO:0007669"/>
    <property type="project" value="UniProtKB-UniRule"/>
</dbReference>
<dbReference type="InterPro" id="IPR015424">
    <property type="entry name" value="PyrdxlP-dep_Trfase"/>
</dbReference>
<dbReference type="SUPFAM" id="SSF53383">
    <property type="entry name" value="PLP-dependent transferases"/>
    <property type="match status" value="1"/>
</dbReference>
<evidence type="ECO:0000256" key="8">
    <source>
        <dbReference type="RuleBase" id="RU004506"/>
    </source>
</evidence>
<dbReference type="Proteomes" id="UP000501914">
    <property type="component" value="Chromosome"/>
</dbReference>
<dbReference type="RefSeq" id="WP_024713609.1">
    <property type="nucleotide sequence ID" value="NZ_CP048852.1"/>
</dbReference>
<dbReference type="InterPro" id="IPR015422">
    <property type="entry name" value="PyrdxlP-dep_Trfase_small"/>
</dbReference>
<dbReference type="NCBIfam" id="TIGR01979">
    <property type="entry name" value="sufS"/>
    <property type="match status" value="1"/>
</dbReference>
<evidence type="ECO:0000256" key="3">
    <source>
        <dbReference type="ARBA" id="ARBA00012239"/>
    </source>
</evidence>
<evidence type="ECO:0000256" key="7">
    <source>
        <dbReference type="RuleBase" id="RU004504"/>
    </source>
</evidence>
<dbReference type="OrthoDB" id="9804366at2"/>
<dbReference type="AlphaFoldDB" id="A0A6H0WLC4"/>
<keyword evidence="10" id="KW-1185">Reference proteome</keyword>
<sequence length="406" mass="44921">MNITDIREQFPILHQQVNGHDLVYLDSAATSQKPRAVIETLDKYYNQYNSNVHRGVHTLGTRATDGYEGAREKVRKFINAKSMAEIIFTKGTTTSLNMVALSYARANLKPGDEVVITYMEHHANIIPWQQAVKATGATLKYIPLQKDGTISLDDVRETVTSNTKIVAVSHVSNVLGTINPIKDMAKIAHDNGAVIVVDGAQSTPHMKIDVQDLDCDFFALSSHKMCGPTGVGVLYGKKALLENMEPAEFGGEMIDFVGLYESTWKELPWKFEAGTPIIAGAIGLGAAIDFLEEIGLDEISRHEHKLAAYALERFRQLDGVTIYGPEERAGLVTFNLDDVHPHDVATVLDAEGIAVRAGHHCAQPLMKWLDVTATARASFYLYNTEEEIDKLVEALQKTKEYFTNVF</sequence>
<dbReference type="EC" id="2.8.1.7" evidence="3 8"/>
<comment type="cofactor">
    <cofactor evidence="1 7">
        <name>pyridoxal 5'-phosphate</name>
        <dbReference type="ChEBI" id="CHEBI:597326"/>
    </cofactor>
</comment>
<dbReference type="InterPro" id="IPR010970">
    <property type="entry name" value="Cys_dSase_SufS"/>
</dbReference>
<reference evidence="9 10" key="1">
    <citation type="submission" date="2020-02" db="EMBL/GenBank/DDBJ databases">
        <title>Genome sequencing, annotation and comparative genomic analysis of Bacillus tequilensis EA-CB0015, an effective biological control agent against Pseudocercospora fijiensis in banana plants.</title>
        <authorList>
            <person name="Cuellar-Gaviria T.Z."/>
            <person name="Ju K.-S."/>
            <person name="Villegas-Escobar V."/>
        </authorList>
    </citation>
    <scope>NUCLEOTIDE SEQUENCE [LARGE SCALE GENOMIC DNA]</scope>
    <source>
        <strain evidence="9 10">EA-CB0015</strain>
    </source>
</reference>
<dbReference type="GO" id="GO:0006534">
    <property type="term" value="P:cysteine metabolic process"/>
    <property type="evidence" value="ECO:0007669"/>
    <property type="project" value="UniProtKB-UniRule"/>
</dbReference>
<gene>
    <name evidence="9" type="primary">sufS</name>
    <name evidence="9" type="ORF">G4P54_16745</name>
</gene>
<organism evidence="9 10">
    <name type="scientific">Bacillus tequilensis</name>
    <dbReference type="NCBI Taxonomy" id="227866"/>
    <lineage>
        <taxon>Bacteria</taxon>
        <taxon>Bacillati</taxon>
        <taxon>Bacillota</taxon>
        <taxon>Bacilli</taxon>
        <taxon>Bacillales</taxon>
        <taxon>Bacillaceae</taxon>
        <taxon>Bacillus</taxon>
    </lineage>
</organism>
<dbReference type="Pfam" id="PF00266">
    <property type="entry name" value="Aminotran_5"/>
    <property type="match status" value="1"/>
</dbReference>
<evidence type="ECO:0000256" key="5">
    <source>
        <dbReference type="ARBA" id="ARBA00022898"/>
    </source>
</evidence>
<dbReference type="PANTHER" id="PTHR43586:SF8">
    <property type="entry name" value="CYSTEINE DESULFURASE 1, CHLOROPLASTIC"/>
    <property type="match status" value="1"/>
</dbReference>
<evidence type="ECO:0000256" key="2">
    <source>
        <dbReference type="ARBA" id="ARBA00010447"/>
    </source>
</evidence>
<keyword evidence="4 8" id="KW-0808">Transferase</keyword>
<dbReference type="KEGG" id="bteq:G4P54_16745"/>
<dbReference type="GO" id="GO:0030170">
    <property type="term" value="F:pyridoxal phosphate binding"/>
    <property type="evidence" value="ECO:0007669"/>
    <property type="project" value="UniProtKB-UniRule"/>
</dbReference>
<evidence type="ECO:0000256" key="4">
    <source>
        <dbReference type="ARBA" id="ARBA00022679"/>
    </source>
</evidence>
<dbReference type="Gene3D" id="3.90.1150.10">
    <property type="entry name" value="Aspartate Aminotransferase, domain 1"/>
    <property type="match status" value="1"/>
</dbReference>
<evidence type="ECO:0000313" key="9">
    <source>
        <dbReference type="EMBL" id="QIW81311.1"/>
    </source>
</evidence>
<dbReference type="InterPro" id="IPR020578">
    <property type="entry name" value="Aminotrans_V_PyrdxlP_BS"/>
</dbReference>
<dbReference type="InterPro" id="IPR015421">
    <property type="entry name" value="PyrdxlP-dep_Trfase_major"/>
</dbReference>
<dbReference type="Gene3D" id="3.40.640.10">
    <property type="entry name" value="Type I PLP-dependent aspartate aminotransferase-like (Major domain)"/>
    <property type="match status" value="1"/>
</dbReference>
<comment type="similarity">
    <text evidence="2 8">Belongs to the class-V pyridoxal-phosphate-dependent aminotransferase family. Csd subfamily.</text>
</comment>
<keyword evidence="5 8" id="KW-0663">Pyridoxal phosphate</keyword>
<dbReference type="InterPro" id="IPR016454">
    <property type="entry name" value="Cysteine_dSase"/>
</dbReference>
<accession>A0A6H0WLC4</accession>
<dbReference type="CDD" id="cd06453">
    <property type="entry name" value="SufS_like"/>
    <property type="match status" value="1"/>
</dbReference>
<comment type="catalytic activity">
    <reaction evidence="6 8">
        <text>(sulfur carrier)-H + L-cysteine = (sulfur carrier)-SH + L-alanine</text>
        <dbReference type="Rhea" id="RHEA:43892"/>
        <dbReference type="Rhea" id="RHEA-COMP:14737"/>
        <dbReference type="Rhea" id="RHEA-COMP:14739"/>
        <dbReference type="ChEBI" id="CHEBI:29917"/>
        <dbReference type="ChEBI" id="CHEBI:35235"/>
        <dbReference type="ChEBI" id="CHEBI:57972"/>
        <dbReference type="ChEBI" id="CHEBI:64428"/>
        <dbReference type="EC" id="2.8.1.7"/>
    </reaction>
</comment>
<dbReference type="EMBL" id="CP048852">
    <property type="protein sequence ID" value="QIW81311.1"/>
    <property type="molecule type" value="Genomic_DNA"/>
</dbReference>
<evidence type="ECO:0000256" key="6">
    <source>
        <dbReference type="ARBA" id="ARBA00050776"/>
    </source>
</evidence>
<proteinExistence type="inferred from homology"/>
<evidence type="ECO:0000313" key="10">
    <source>
        <dbReference type="Proteomes" id="UP000501914"/>
    </source>
</evidence>
<name>A0A6H0WLC4_9BACI</name>